<name>A0A2N9JGX0_9ACTN</name>
<feature type="transmembrane region" description="Helical" evidence="1">
    <location>
        <begin position="6"/>
        <end position="27"/>
    </location>
</feature>
<evidence type="ECO:0000313" key="3">
    <source>
        <dbReference type="Proteomes" id="UP000238164"/>
    </source>
</evidence>
<organism evidence="2 3">
    <name type="scientific">Micropruina glycogenica</name>
    <dbReference type="NCBI Taxonomy" id="75385"/>
    <lineage>
        <taxon>Bacteria</taxon>
        <taxon>Bacillati</taxon>
        <taxon>Actinomycetota</taxon>
        <taxon>Actinomycetes</taxon>
        <taxon>Propionibacteriales</taxon>
        <taxon>Nocardioidaceae</taxon>
        <taxon>Micropruina</taxon>
    </lineage>
</organism>
<evidence type="ECO:0000313" key="2">
    <source>
        <dbReference type="EMBL" id="SPD86779.1"/>
    </source>
</evidence>
<keyword evidence="3" id="KW-1185">Reference proteome</keyword>
<proteinExistence type="predicted"/>
<dbReference type="AlphaFoldDB" id="A0A2N9JGX0"/>
<dbReference type="RefSeq" id="WP_158680974.1">
    <property type="nucleotide sequence ID" value="NZ_BAAAGO010000022.1"/>
</dbReference>
<dbReference type="Proteomes" id="UP000238164">
    <property type="component" value="Chromosome 1"/>
</dbReference>
<feature type="transmembrane region" description="Helical" evidence="1">
    <location>
        <begin position="34"/>
        <end position="56"/>
    </location>
</feature>
<protein>
    <submittedName>
        <fullName evidence="2">Uncharacterized protein</fullName>
    </submittedName>
</protein>
<dbReference type="KEGG" id="mgg:MPLG2_1743"/>
<gene>
    <name evidence="2" type="ORF">MPLG2_1743</name>
</gene>
<keyword evidence="1" id="KW-0472">Membrane</keyword>
<feature type="transmembrane region" description="Helical" evidence="1">
    <location>
        <begin position="62"/>
        <end position="79"/>
    </location>
</feature>
<reference evidence="2 3" key="1">
    <citation type="submission" date="2018-02" db="EMBL/GenBank/DDBJ databases">
        <authorList>
            <person name="Cohen D.B."/>
            <person name="Kent A.D."/>
        </authorList>
    </citation>
    <scope>NUCLEOTIDE SEQUENCE [LARGE SCALE GENOMIC DNA]</scope>
    <source>
        <strain evidence="2">1</strain>
    </source>
</reference>
<keyword evidence="1" id="KW-1133">Transmembrane helix</keyword>
<accession>A0A2N9JGX0</accession>
<sequence>MYLPRIDGAYLAVAAGVLLVVLAHGWLIRRQARWPSLVVPVLYVVGVGYLAAVGLMRSPLDYLFAAFGLAGLLLWPAQVRRTPQEVRRVSR</sequence>
<keyword evidence="1" id="KW-0812">Transmembrane</keyword>
<evidence type="ECO:0000256" key="1">
    <source>
        <dbReference type="SAM" id="Phobius"/>
    </source>
</evidence>
<dbReference type="EMBL" id="LT985188">
    <property type="protein sequence ID" value="SPD86779.1"/>
    <property type="molecule type" value="Genomic_DNA"/>
</dbReference>